<dbReference type="InterPro" id="IPR013319">
    <property type="entry name" value="GH11/12"/>
</dbReference>
<keyword evidence="11" id="KW-1133">Transmembrane helix</keyword>
<keyword evidence="7 9" id="KW-0326">Glycosidase</keyword>
<dbReference type="Gene3D" id="3.20.20.370">
    <property type="entry name" value="Glycoside hydrolase/deacetylase"/>
    <property type="match status" value="1"/>
</dbReference>
<evidence type="ECO:0000256" key="2">
    <source>
        <dbReference type="ARBA" id="ARBA00004851"/>
    </source>
</evidence>
<feature type="active site" description="Nucleophile" evidence="9">
    <location>
        <position position="127"/>
    </location>
</feature>
<feature type="transmembrane region" description="Helical" evidence="11">
    <location>
        <begin position="21"/>
        <end position="44"/>
    </location>
</feature>
<dbReference type="PRINTS" id="PR00911">
    <property type="entry name" value="GLHYDRLASE11"/>
</dbReference>
<dbReference type="InterPro" id="IPR018208">
    <property type="entry name" value="GH11_AS_1"/>
</dbReference>
<keyword evidence="5 9" id="KW-0378">Hydrolase</keyword>
<dbReference type="InterPro" id="IPR008965">
    <property type="entry name" value="CBM2/CBM3_carb-bd_dom_sf"/>
</dbReference>
<feature type="domain" description="CBM2" evidence="12">
    <location>
        <begin position="247"/>
        <end position="333"/>
    </location>
</feature>
<dbReference type="PROSITE" id="PS51761">
    <property type="entry name" value="GH11_3"/>
    <property type="match status" value="1"/>
</dbReference>
<protein>
    <recommendedName>
        <fullName evidence="3 9">endo-1,4-beta-xylanase</fullName>
        <ecNumber evidence="3 9">3.2.1.8</ecNumber>
    </recommendedName>
</protein>
<dbReference type="PANTHER" id="PTHR46828">
    <property type="entry name" value="ENDO-1,4-BETA-XYLANASE A-RELATED"/>
    <property type="match status" value="1"/>
</dbReference>
<feature type="active site" description="Proton donor" evidence="9">
    <location>
        <position position="217"/>
    </location>
</feature>
<proteinExistence type="inferred from homology"/>
<evidence type="ECO:0000256" key="3">
    <source>
        <dbReference type="ARBA" id="ARBA00012590"/>
    </source>
</evidence>
<dbReference type="SUPFAM" id="SSF49384">
    <property type="entry name" value="Carbohydrate-binding domain"/>
    <property type="match status" value="2"/>
</dbReference>
<organism evidence="15 16">
    <name type="scientific">Cellulomonas humilata</name>
    <dbReference type="NCBI Taxonomy" id="144055"/>
    <lineage>
        <taxon>Bacteria</taxon>
        <taxon>Bacillati</taxon>
        <taxon>Actinomycetota</taxon>
        <taxon>Actinomycetes</taxon>
        <taxon>Micrococcales</taxon>
        <taxon>Cellulomonadaceae</taxon>
        <taxon>Cellulomonas</taxon>
    </lineage>
</organism>
<keyword evidence="11" id="KW-0812">Transmembrane</keyword>
<evidence type="ECO:0000256" key="11">
    <source>
        <dbReference type="SAM" id="Phobius"/>
    </source>
</evidence>
<evidence type="ECO:0000256" key="5">
    <source>
        <dbReference type="ARBA" id="ARBA00022801"/>
    </source>
</evidence>
<dbReference type="PANTHER" id="PTHR46828:SF2">
    <property type="entry name" value="ENDO-1,4-BETA-XYLANASE A-RELATED"/>
    <property type="match status" value="1"/>
</dbReference>
<evidence type="ECO:0000256" key="10">
    <source>
        <dbReference type="SAM" id="MobiDB-lite"/>
    </source>
</evidence>
<keyword evidence="6 9" id="KW-0119">Carbohydrate metabolism</keyword>
<dbReference type="Pfam" id="PF01522">
    <property type="entry name" value="Polysacc_deac_1"/>
    <property type="match status" value="1"/>
</dbReference>
<sequence length="642" mass="67102">MFESIADSRGARGKRRSLRALVAFIAAGAMVAVGLSVATTASAISTNGTGTNNGYFYSFWTDSQGTVSMDMGSGGQYSTQWSNTGNFVAGKGWQTGGRKVVNYSGSFNPSGNAYLTLYGWTTSPLIEYYIVDNWGTYRPTGTFMGTVNSDGGTYDIYRTQRVNQPSIEGDRSTFYQYWSVRQSKKTGGTITSGNHFDAWASKGMNLGNHNYMIMATEGYQSSGNSNITVSEGSGGGGQTTTPPPTGGGGNTGGCSITATRAEEWSDRFNVNYTVSGATSWTATLNLNGSQTVQNSWNASVSGRTVTSTGSNTFGVTIMKNGNNTTPSATCGTSGGGGSTPTPTTSTPPPTSSSCSAGYVGLTFDDGPNTGTTNQLISTLRNAGATATVFPTGSNAQSNASLMQAYKNAGLQIGNHSWDHPHLVNMSQSDIQSQLSRTQTAIQQTAGVTPTLFRPPYGETNQTLKNVESSLGLREIIWDVDSNDWNNASADAIRQAAARLTNGQIILMHDWPAATQQALPNILNDLKSRNLCTGHISSSTGRAVAPSTSGGGGSTTPPPSSGSCTVTATRAEEWSDRFNVSYTVSGASSWTVTLGLNGSQSIQNSWNASVSGRTVTSTGSSTFGVTILKNGNNTTPSATCAPR</sequence>
<evidence type="ECO:0000313" key="15">
    <source>
        <dbReference type="EMBL" id="MDQ0375507.1"/>
    </source>
</evidence>
<feature type="region of interest" description="Disordered" evidence="10">
    <location>
        <begin position="225"/>
        <end position="253"/>
    </location>
</feature>
<feature type="region of interest" description="Disordered" evidence="10">
    <location>
        <begin position="536"/>
        <end position="564"/>
    </location>
</feature>
<dbReference type="SUPFAM" id="SSF88713">
    <property type="entry name" value="Glycoside hydrolase/deacetylase"/>
    <property type="match status" value="1"/>
</dbReference>
<dbReference type="SUPFAM" id="SSF49899">
    <property type="entry name" value="Concanavalin A-like lectins/glucanases"/>
    <property type="match status" value="1"/>
</dbReference>
<dbReference type="Pfam" id="PF00457">
    <property type="entry name" value="Glyco_hydro_11"/>
    <property type="match status" value="1"/>
</dbReference>
<dbReference type="PROSITE" id="PS00776">
    <property type="entry name" value="GH11_1"/>
    <property type="match status" value="1"/>
</dbReference>
<dbReference type="PROSITE" id="PS00777">
    <property type="entry name" value="GH11_2"/>
    <property type="match status" value="1"/>
</dbReference>
<evidence type="ECO:0000256" key="1">
    <source>
        <dbReference type="ARBA" id="ARBA00000681"/>
    </source>
</evidence>
<dbReference type="InterPro" id="IPR033119">
    <property type="entry name" value="GH11_AS_2"/>
</dbReference>
<keyword evidence="16" id="KW-1185">Reference proteome</keyword>
<comment type="pathway">
    <text evidence="2 9">Glycan degradation; xylan degradation.</text>
</comment>
<dbReference type="PROSITE" id="PS51677">
    <property type="entry name" value="NODB"/>
    <property type="match status" value="1"/>
</dbReference>
<feature type="region of interest" description="Disordered" evidence="10">
    <location>
        <begin position="320"/>
        <end position="353"/>
    </location>
</feature>
<comment type="similarity">
    <text evidence="9">Belongs to the glycosyl hydrolase 11 (cellulase G) family.</text>
</comment>
<dbReference type="CDD" id="cd10953">
    <property type="entry name" value="CE4_SlAXE_like"/>
    <property type="match status" value="1"/>
</dbReference>
<evidence type="ECO:0000259" key="12">
    <source>
        <dbReference type="PROSITE" id="PS51173"/>
    </source>
</evidence>
<feature type="domain" description="CBM2" evidence="12">
    <location>
        <begin position="556"/>
        <end position="642"/>
    </location>
</feature>
<dbReference type="GO" id="GO:0031176">
    <property type="term" value="F:endo-1,4-beta-xylanase activity"/>
    <property type="evidence" value="ECO:0007669"/>
    <property type="project" value="UniProtKB-EC"/>
</dbReference>
<dbReference type="PROSITE" id="PS51173">
    <property type="entry name" value="CBM2"/>
    <property type="match status" value="2"/>
</dbReference>
<comment type="caution">
    <text evidence="15">The sequence shown here is derived from an EMBL/GenBank/DDBJ whole genome shotgun (WGS) entry which is preliminary data.</text>
</comment>
<dbReference type="RefSeq" id="WP_307494311.1">
    <property type="nucleotide sequence ID" value="NZ_JAUSVB010000006.1"/>
</dbReference>
<evidence type="ECO:0000256" key="9">
    <source>
        <dbReference type="PROSITE-ProRule" id="PRU01097"/>
    </source>
</evidence>
<evidence type="ECO:0000256" key="7">
    <source>
        <dbReference type="ARBA" id="ARBA00023295"/>
    </source>
</evidence>
<evidence type="ECO:0000256" key="4">
    <source>
        <dbReference type="ARBA" id="ARBA00022651"/>
    </source>
</evidence>
<dbReference type="InterPro" id="IPR012291">
    <property type="entry name" value="CBM2_carb-bd_dom_sf"/>
</dbReference>
<dbReference type="Gene3D" id="2.60.120.180">
    <property type="match status" value="1"/>
</dbReference>
<comment type="catalytic activity">
    <reaction evidence="1 9">
        <text>Endohydrolysis of (1-&gt;4)-beta-D-xylosidic linkages in xylans.</text>
        <dbReference type="EC" id="3.2.1.8"/>
    </reaction>
</comment>
<dbReference type="InterPro" id="IPR013320">
    <property type="entry name" value="ConA-like_dom_sf"/>
</dbReference>
<evidence type="ECO:0000256" key="6">
    <source>
        <dbReference type="ARBA" id="ARBA00023277"/>
    </source>
</evidence>
<dbReference type="InterPro" id="IPR011330">
    <property type="entry name" value="Glyco_hydro/deAcase_b/a-brl"/>
</dbReference>
<dbReference type="EMBL" id="JAUSVB010000006">
    <property type="protein sequence ID" value="MDQ0375507.1"/>
    <property type="molecule type" value="Genomic_DNA"/>
</dbReference>
<dbReference type="EC" id="3.2.1.8" evidence="3 9"/>
<dbReference type="InterPro" id="IPR002509">
    <property type="entry name" value="NODB_dom"/>
</dbReference>
<accession>A0ABU0EJP7</accession>
<feature type="domain" description="GH11" evidence="14">
    <location>
        <begin position="43"/>
        <end position="230"/>
    </location>
</feature>
<keyword evidence="4 9" id="KW-0858">Xylan degradation</keyword>
<keyword evidence="11" id="KW-0472">Membrane</keyword>
<feature type="domain" description="NodB homology" evidence="13">
    <location>
        <begin position="357"/>
        <end position="533"/>
    </location>
</feature>
<name>A0ABU0EJP7_9CELL</name>
<evidence type="ECO:0000313" key="16">
    <source>
        <dbReference type="Proteomes" id="UP001239626"/>
    </source>
</evidence>
<dbReference type="SMART" id="SM00637">
    <property type="entry name" value="CBD_II"/>
    <property type="match status" value="2"/>
</dbReference>
<reference evidence="15 16" key="1">
    <citation type="submission" date="2023-07" db="EMBL/GenBank/DDBJ databases">
        <title>Sorghum-associated microbial communities from plants grown in Nebraska, USA.</title>
        <authorList>
            <person name="Schachtman D."/>
        </authorList>
    </citation>
    <scope>NUCLEOTIDE SEQUENCE [LARGE SCALE GENOMIC DNA]</scope>
    <source>
        <strain evidence="15 16">BE332</strain>
    </source>
</reference>
<dbReference type="InterPro" id="IPR001919">
    <property type="entry name" value="CBD2"/>
</dbReference>
<dbReference type="InterPro" id="IPR033123">
    <property type="entry name" value="GH11_dom"/>
</dbReference>
<evidence type="ECO:0000259" key="14">
    <source>
        <dbReference type="PROSITE" id="PS51761"/>
    </source>
</evidence>
<dbReference type="Gene3D" id="2.60.40.290">
    <property type="match status" value="2"/>
</dbReference>
<keyword evidence="8 9" id="KW-0624">Polysaccharide degradation</keyword>
<dbReference type="InterPro" id="IPR001137">
    <property type="entry name" value="Glyco_hydro_11"/>
</dbReference>
<gene>
    <name evidence="15" type="ORF">J2X26_003845</name>
</gene>
<evidence type="ECO:0000256" key="8">
    <source>
        <dbReference type="ARBA" id="ARBA00023326"/>
    </source>
</evidence>
<dbReference type="Proteomes" id="UP001239626">
    <property type="component" value="Unassembled WGS sequence"/>
</dbReference>
<evidence type="ECO:0000259" key="13">
    <source>
        <dbReference type="PROSITE" id="PS51677"/>
    </source>
</evidence>